<dbReference type="InterPro" id="IPR007525">
    <property type="entry name" value="FrhB_FdhB_C"/>
</dbReference>
<feature type="domain" description="4Fe-4S ferredoxin-type" evidence="4">
    <location>
        <begin position="1"/>
        <end position="30"/>
    </location>
</feature>
<dbReference type="Pfam" id="PF04432">
    <property type="entry name" value="FrhB_FdhB_C"/>
    <property type="match status" value="1"/>
</dbReference>
<evidence type="ECO:0000256" key="1">
    <source>
        <dbReference type="ARBA" id="ARBA00022723"/>
    </source>
</evidence>
<name>A0AAW4T421_9BACE</name>
<comment type="caution">
    <text evidence="5">The sequence shown here is derived from an EMBL/GenBank/DDBJ whole genome shotgun (WGS) entry which is preliminary data.</text>
</comment>
<proteinExistence type="predicted"/>
<accession>A0AAW4T421</accession>
<dbReference type="InterPro" id="IPR052977">
    <property type="entry name" value="Polyferredoxin-like_ET"/>
</dbReference>
<dbReference type="RefSeq" id="WP_225451283.1">
    <property type="nucleotide sequence ID" value="NZ_JAIWXB010000040.1"/>
</dbReference>
<gene>
    <name evidence="5" type="ORF">LD004_22845</name>
</gene>
<dbReference type="PANTHER" id="PTHR43193">
    <property type="match status" value="1"/>
</dbReference>
<dbReference type="PROSITE" id="PS00198">
    <property type="entry name" value="4FE4S_FER_1"/>
    <property type="match status" value="1"/>
</dbReference>
<keyword evidence="3" id="KW-0411">Iron-sulfur</keyword>
<sequence>MIDKLPKKECTGCGLCVDVCVHKAISLVAESKTGFLYPQIDNLKCTSCNRCEDLCPSLNILKVRRSKTLKAIAAVNNNIETRFESTSGGVFSLVAENFFASGDLVCGAVWNNKYEVIHFLTNNKSDLQRLRLSKYVQSDCSNVYQQVKKELKNGKRVLFVGCPCQVSAINNICSNYDNLFTIDLVCKGVPSPLFWRKYINHLEQIYGKKVISHRAKDKEYGWKRLGVRIDFEDGTAEYLPGSNDVFANLYSGNYFMRDSCYNCKFRGLERCGDISLGDCWGIDHIKPEMDDDCGTSLILINSEKGKKLYDEIRHECLTSEIDVLEANSSNSGISKDIPLNLSKREAFFDDLNNDDFSEVVNKYKIIDKSLKNKIKPYYHLFRTVIHVTRLRPRSLFQFFKYNFFSKHVKSSLKDCALLIPSTYCVFQLEKNAIIELHGSMIIGDARLVSSRRESRLLMKENSKIIVNKWCHISEGADIEIHKNGMWEMDEFYSNFDLEISCGELIKMNGIVGCGRKVTIRDYNGHIIAKKGFKIANPVRIDNHTWLCSGCSIMPGVHIQTGAIISANSYCASNVPPYTIISGKPAVIMGKEVRHKI</sequence>
<evidence type="ECO:0000313" key="5">
    <source>
        <dbReference type="EMBL" id="MCA4706442.1"/>
    </source>
</evidence>
<reference evidence="5" key="1">
    <citation type="submission" date="2023-08" db="EMBL/GenBank/DDBJ databases">
        <title>Mucin Metabolism Genes Underlie the Key Renovations of Bacteroides xylanisolvens Genomes in Captive Great Apes.</title>
        <authorList>
            <person name="Nishida A.H."/>
        </authorList>
    </citation>
    <scope>NUCLEOTIDE SEQUENCE</scope>
    <source>
        <strain evidence="5">P13.H9</strain>
    </source>
</reference>
<keyword evidence="1" id="KW-0479">Metal-binding</keyword>
<dbReference type="PANTHER" id="PTHR43193:SF2">
    <property type="entry name" value="POLYFERREDOXIN PROTEIN FWDF"/>
    <property type="match status" value="1"/>
</dbReference>
<feature type="domain" description="4Fe-4S ferredoxin-type" evidence="4">
    <location>
        <begin position="36"/>
        <end position="66"/>
    </location>
</feature>
<protein>
    <submittedName>
        <fullName evidence="5">Coenzyme F420 hydrogenase/dehydrogenase, beta subunit C-terminal domain</fullName>
    </submittedName>
</protein>
<dbReference type="Gene3D" id="2.160.10.10">
    <property type="entry name" value="Hexapeptide repeat proteins"/>
    <property type="match status" value="1"/>
</dbReference>
<dbReference type="SUPFAM" id="SSF51161">
    <property type="entry name" value="Trimeric LpxA-like enzymes"/>
    <property type="match status" value="1"/>
</dbReference>
<dbReference type="Pfam" id="PF12838">
    <property type="entry name" value="Fer4_7"/>
    <property type="match status" value="1"/>
</dbReference>
<evidence type="ECO:0000259" key="4">
    <source>
        <dbReference type="PROSITE" id="PS51379"/>
    </source>
</evidence>
<dbReference type="InterPro" id="IPR017900">
    <property type="entry name" value="4Fe4S_Fe_S_CS"/>
</dbReference>
<evidence type="ECO:0000313" key="6">
    <source>
        <dbReference type="Proteomes" id="UP001198461"/>
    </source>
</evidence>
<organism evidence="5 6">
    <name type="scientific">Bacteroides xylanisolvens</name>
    <dbReference type="NCBI Taxonomy" id="371601"/>
    <lineage>
        <taxon>Bacteria</taxon>
        <taxon>Pseudomonadati</taxon>
        <taxon>Bacteroidota</taxon>
        <taxon>Bacteroidia</taxon>
        <taxon>Bacteroidales</taxon>
        <taxon>Bacteroidaceae</taxon>
        <taxon>Bacteroides</taxon>
    </lineage>
</organism>
<dbReference type="GO" id="GO:0046872">
    <property type="term" value="F:metal ion binding"/>
    <property type="evidence" value="ECO:0007669"/>
    <property type="project" value="UniProtKB-KW"/>
</dbReference>
<dbReference type="SUPFAM" id="SSF54862">
    <property type="entry name" value="4Fe-4S ferredoxins"/>
    <property type="match status" value="1"/>
</dbReference>
<dbReference type="AlphaFoldDB" id="A0AAW4T421"/>
<dbReference type="InterPro" id="IPR017896">
    <property type="entry name" value="4Fe4S_Fe-S-bd"/>
</dbReference>
<dbReference type="Proteomes" id="UP001198461">
    <property type="component" value="Unassembled WGS sequence"/>
</dbReference>
<evidence type="ECO:0000256" key="2">
    <source>
        <dbReference type="ARBA" id="ARBA00023004"/>
    </source>
</evidence>
<evidence type="ECO:0000256" key="3">
    <source>
        <dbReference type="ARBA" id="ARBA00023014"/>
    </source>
</evidence>
<dbReference type="GO" id="GO:0051536">
    <property type="term" value="F:iron-sulfur cluster binding"/>
    <property type="evidence" value="ECO:0007669"/>
    <property type="project" value="UniProtKB-KW"/>
</dbReference>
<keyword evidence="2" id="KW-0408">Iron</keyword>
<dbReference type="PROSITE" id="PS51379">
    <property type="entry name" value="4FE4S_FER_2"/>
    <property type="match status" value="2"/>
</dbReference>
<dbReference type="InterPro" id="IPR011004">
    <property type="entry name" value="Trimer_LpxA-like_sf"/>
</dbReference>
<dbReference type="EMBL" id="JAIWYE010000038">
    <property type="protein sequence ID" value="MCA4706442.1"/>
    <property type="molecule type" value="Genomic_DNA"/>
</dbReference>
<dbReference type="Gene3D" id="3.30.70.20">
    <property type="match status" value="1"/>
</dbReference>